<keyword evidence="3" id="KW-1185">Reference proteome</keyword>
<feature type="region of interest" description="Disordered" evidence="1">
    <location>
        <begin position="495"/>
        <end position="536"/>
    </location>
</feature>
<dbReference type="InterPro" id="IPR027417">
    <property type="entry name" value="P-loop_NTPase"/>
</dbReference>
<dbReference type="AlphaFoldDB" id="A0A8J4WLH0"/>
<proteinExistence type="predicted"/>
<dbReference type="Gene3D" id="3.40.50.300">
    <property type="entry name" value="P-loop containing nucleotide triphosphate hydrolases"/>
    <property type="match status" value="1"/>
</dbReference>
<accession>A0A8J4WLH0</accession>
<dbReference type="EMBL" id="LUCH01017645">
    <property type="protein sequence ID" value="KAF5394825.1"/>
    <property type="molecule type" value="Genomic_DNA"/>
</dbReference>
<evidence type="ECO:0000256" key="1">
    <source>
        <dbReference type="SAM" id="MobiDB-lite"/>
    </source>
</evidence>
<gene>
    <name evidence="2" type="ORF">PHET_10024</name>
</gene>
<organism evidence="2 3">
    <name type="scientific">Paragonimus heterotremus</name>
    <dbReference type="NCBI Taxonomy" id="100268"/>
    <lineage>
        <taxon>Eukaryota</taxon>
        <taxon>Metazoa</taxon>
        <taxon>Spiralia</taxon>
        <taxon>Lophotrochozoa</taxon>
        <taxon>Platyhelminthes</taxon>
        <taxon>Trematoda</taxon>
        <taxon>Digenea</taxon>
        <taxon>Plagiorchiida</taxon>
        <taxon>Troglotremata</taxon>
        <taxon>Troglotrematidae</taxon>
        <taxon>Paragonimus</taxon>
    </lineage>
</organism>
<protein>
    <submittedName>
        <fullName evidence="2">Uncharacterized protein</fullName>
    </submittedName>
</protein>
<comment type="caution">
    <text evidence="2">The sequence shown here is derived from an EMBL/GenBank/DDBJ whole genome shotgun (WGS) entry which is preliminary data.</text>
</comment>
<dbReference type="Proteomes" id="UP000748531">
    <property type="component" value="Unassembled WGS sequence"/>
</dbReference>
<evidence type="ECO:0000313" key="2">
    <source>
        <dbReference type="EMBL" id="KAF5394825.1"/>
    </source>
</evidence>
<evidence type="ECO:0000313" key="3">
    <source>
        <dbReference type="Proteomes" id="UP000748531"/>
    </source>
</evidence>
<name>A0A8J4WLH0_9TREM</name>
<reference evidence="2" key="1">
    <citation type="submission" date="2019-05" db="EMBL/GenBank/DDBJ databases">
        <title>Annotation for the trematode Paragonimus heterotremus.</title>
        <authorList>
            <person name="Choi Y.-J."/>
        </authorList>
    </citation>
    <scope>NUCLEOTIDE SEQUENCE</scope>
    <source>
        <strain evidence="2">LC</strain>
    </source>
</reference>
<sequence length="790" mass="89089">MKSSLASYYPSEVISADSLELTSWLQPTLRTIDEDTQPVLIGGLFNCVIDPQTARLAPFWRVPHVCEDFWPEEFHSVVRDFDDNCTSSQKLIHPTLYHLTPHLIAGHLLAEAGKPLLIRGPQASGKSQLARAVCQHAINQKKINWPKLASRRLSAAQFELRCKSLNEYAAWSKKTGAWVIEDIHLLSDDFERMRFHECIRKRLHCTLVDNNAGDSSISKIFDPLNKLPSMGALFLPILTVLEDHSDETTQTTRLSTIPTSLFHRFAHINLTDPSLFVSDPVTFRDQHIFGFGPLSCLAQQMMGHGISRMMGFLVQRLCWSMWSVHCRLMRDRAGGLRSNGVSWQFVSQWADTMGAHIAKLQPCGKFPFMNVRSKRRTLYSRWTGLLLVDPVRPASSIPPDLVLPILDAFCYEAHRLLPLWLPKHSTTQWLSNHLYSSINRYVLQPTPTGSLIPIAYFLLGPSGSLFVKGLPPITHNRRSNSSSVCSVESRSPSSVYYSARGRRNRSPSTCDRSRSRSSLKRRKETGLETATNRSTETLSMNSIDPVDCCSWAADGRLNPHLATQPSHAACLPDFPIALLRERVTSSPMLGENCFSVMNNKARSTDCNEVDDSCLLKSSVYADLSESSRVLCWLTDALHQPQSQNLVIFEEIDFGGLLLQHLSRLIHEAVTRCKLPNPKWCDLHNRCALDVLTDSNPDQVIVFDWSSGSTGFFEPNRPMEFLLKYLNLWSLEVSGHMCTDSAVMKRKRPQHIIVILSNTGIVSAETRETFNGNYVHIRLNFCTISTDQTKL</sequence>
<dbReference type="OrthoDB" id="6288135at2759"/>